<keyword evidence="1 5" id="KW-0349">Heme</keyword>
<keyword evidence="3 5" id="KW-0408">Iron</keyword>
<evidence type="ECO:0000313" key="7">
    <source>
        <dbReference type="EMBL" id="KAJ6260563.1"/>
    </source>
</evidence>
<dbReference type="InterPro" id="IPR050668">
    <property type="entry name" value="Cytochrome_b5"/>
</dbReference>
<dbReference type="Gene3D" id="3.10.120.10">
    <property type="entry name" value="Cytochrome b5-like heme/steroid binding domain"/>
    <property type="match status" value="1"/>
</dbReference>
<dbReference type="SMART" id="SM01117">
    <property type="entry name" value="Cyt-b5"/>
    <property type="match status" value="1"/>
</dbReference>
<dbReference type="InterPro" id="IPR001199">
    <property type="entry name" value="Cyt_B5-like_heme/steroid-bd"/>
</dbReference>
<evidence type="ECO:0000313" key="8">
    <source>
        <dbReference type="Proteomes" id="UP001221413"/>
    </source>
</evidence>
<comment type="caution">
    <text evidence="7">The sequence shown here is derived from an EMBL/GenBank/DDBJ whole genome shotgun (WGS) entry which is preliminary data.</text>
</comment>
<reference evidence="7" key="1">
    <citation type="submission" date="2023-01" db="EMBL/GenBank/DDBJ databases">
        <title>The chitinases involved in constricting ring structure development in the nematode-trapping fungus Drechslerella dactyloides.</title>
        <authorList>
            <person name="Wang R."/>
            <person name="Zhang L."/>
            <person name="Tang P."/>
            <person name="Li S."/>
            <person name="Liang L."/>
        </authorList>
    </citation>
    <scope>NUCLEOTIDE SEQUENCE</scope>
    <source>
        <strain evidence="7">YMF1.00031</strain>
    </source>
</reference>
<feature type="domain" description="Cytochrome b5 heme-binding" evidence="6">
    <location>
        <begin position="353"/>
        <end position="457"/>
    </location>
</feature>
<evidence type="ECO:0000256" key="4">
    <source>
        <dbReference type="ARBA" id="ARBA00038168"/>
    </source>
</evidence>
<dbReference type="SUPFAM" id="SSF55856">
    <property type="entry name" value="Cytochrome b5-like heme/steroid binding domain"/>
    <property type="match status" value="1"/>
</dbReference>
<dbReference type="SUPFAM" id="SSF81383">
    <property type="entry name" value="F-box domain"/>
    <property type="match status" value="1"/>
</dbReference>
<keyword evidence="2 5" id="KW-0479">Metal-binding</keyword>
<dbReference type="EMBL" id="JAQGDS010000005">
    <property type="protein sequence ID" value="KAJ6260563.1"/>
    <property type="molecule type" value="Genomic_DNA"/>
</dbReference>
<evidence type="ECO:0000259" key="6">
    <source>
        <dbReference type="PROSITE" id="PS50255"/>
    </source>
</evidence>
<dbReference type="InterPro" id="IPR018506">
    <property type="entry name" value="Cyt_B5_heme-BS"/>
</dbReference>
<evidence type="ECO:0000256" key="1">
    <source>
        <dbReference type="ARBA" id="ARBA00022617"/>
    </source>
</evidence>
<protein>
    <recommendedName>
        <fullName evidence="6">Cytochrome b5 heme-binding domain-containing protein</fullName>
    </recommendedName>
</protein>
<keyword evidence="8" id="KW-1185">Reference proteome</keyword>
<evidence type="ECO:0000256" key="5">
    <source>
        <dbReference type="RuleBase" id="RU362121"/>
    </source>
</evidence>
<organism evidence="7 8">
    <name type="scientific">Drechslerella dactyloides</name>
    <name type="common">Nematode-trapping fungus</name>
    <name type="synonym">Arthrobotrys dactyloides</name>
    <dbReference type="NCBI Taxonomy" id="74499"/>
    <lineage>
        <taxon>Eukaryota</taxon>
        <taxon>Fungi</taxon>
        <taxon>Dikarya</taxon>
        <taxon>Ascomycota</taxon>
        <taxon>Pezizomycotina</taxon>
        <taxon>Orbiliomycetes</taxon>
        <taxon>Orbiliales</taxon>
        <taxon>Orbiliaceae</taxon>
        <taxon>Drechslerella</taxon>
    </lineage>
</organism>
<dbReference type="AlphaFoldDB" id="A0AAD6IXM0"/>
<name>A0AAD6IXM0_DREDA</name>
<proteinExistence type="inferred from homology"/>
<dbReference type="GO" id="GO:0046872">
    <property type="term" value="F:metal ion binding"/>
    <property type="evidence" value="ECO:0007669"/>
    <property type="project" value="UniProtKB-UniRule"/>
</dbReference>
<dbReference type="InterPro" id="IPR036047">
    <property type="entry name" value="F-box-like_dom_sf"/>
</dbReference>
<sequence>MLFLFKHFPFGAFSNIAKMFTSTRSFGASLFQRAKAEADGLEPERKGDGSAAHPGASLQPPLQAHRALAIPEICMEIFSHLMWEARPFYRGVCRQWRDILDRDGVRAKRYMYMRGLQPRFLDIFFNKDGSATVSKFSVVRDRPADPNLPDVYTVTSAEIRPPGNLNAAAPPGSLMPWETSSAPFDIQGALSEPVCFRPHRAKYPRGALPKEWNGVYFQIICLFPGAPIIQPFDFWIQGNAALLLDMSLADFITVIARYAWGRSGFLANFTVMDMEACLVLQKQSLPVVSILCLKITRVQWANGREWKLNSYTSACKLDTDDKSIVNAAKRRLGLQRCSALTVTGQDLGSAVSNTCFTASDVAQHKTPEQGLYIIIDTGVYDVTNFVDEHPGGKKILARVAGKDATRQFWKVSTWRKSLVMIPMPSLTSLLTLYLRLQYHNDGVLKKYAPKLQVGTLKEEAKL</sequence>
<gene>
    <name evidence="7" type="ORF">Dda_4789</name>
</gene>
<dbReference type="Pfam" id="PF00173">
    <property type="entry name" value="Cyt-b5"/>
    <property type="match status" value="1"/>
</dbReference>
<comment type="similarity">
    <text evidence="4 5">Belongs to the cytochrome b5 family.</text>
</comment>
<accession>A0AAD6IXM0</accession>
<dbReference type="GO" id="GO:0016020">
    <property type="term" value="C:membrane"/>
    <property type="evidence" value="ECO:0007669"/>
    <property type="project" value="TreeGrafter"/>
</dbReference>
<dbReference type="PANTHER" id="PTHR19359">
    <property type="entry name" value="CYTOCHROME B5"/>
    <property type="match status" value="1"/>
</dbReference>
<dbReference type="PANTHER" id="PTHR19359:SF14">
    <property type="entry name" value="CYTOCHROME B5 A"/>
    <property type="match status" value="1"/>
</dbReference>
<dbReference type="GO" id="GO:0020037">
    <property type="term" value="F:heme binding"/>
    <property type="evidence" value="ECO:0007669"/>
    <property type="project" value="UniProtKB-UniRule"/>
</dbReference>
<dbReference type="PROSITE" id="PS50255">
    <property type="entry name" value="CYTOCHROME_B5_2"/>
    <property type="match status" value="1"/>
</dbReference>
<evidence type="ECO:0000256" key="2">
    <source>
        <dbReference type="ARBA" id="ARBA00022723"/>
    </source>
</evidence>
<dbReference type="InterPro" id="IPR036400">
    <property type="entry name" value="Cyt_B5-like_heme/steroid_sf"/>
</dbReference>
<evidence type="ECO:0000256" key="3">
    <source>
        <dbReference type="ARBA" id="ARBA00023004"/>
    </source>
</evidence>
<dbReference type="PROSITE" id="PS00191">
    <property type="entry name" value="CYTOCHROME_B5_1"/>
    <property type="match status" value="1"/>
</dbReference>
<dbReference type="Proteomes" id="UP001221413">
    <property type="component" value="Unassembled WGS sequence"/>
</dbReference>